<dbReference type="SMART" id="SM00028">
    <property type="entry name" value="TPR"/>
    <property type="match status" value="2"/>
</dbReference>
<feature type="region of interest" description="Disordered" evidence="2">
    <location>
        <begin position="16"/>
        <end position="38"/>
    </location>
</feature>
<proteinExistence type="predicted"/>
<dbReference type="Proteomes" id="UP000820818">
    <property type="component" value="Linkage Group LG7"/>
</dbReference>
<feature type="compositionally biased region" description="Low complexity" evidence="2">
    <location>
        <begin position="158"/>
        <end position="174"/>
    </location>
</feature>
<feature type="compositionally biased region" description="Polar residues" evidence="2">
    <location>
        <begin position="144"/>
        <end position="155"/>
    </location>
</feature>
<sequence>MASGLPDALEKLALKAEQSENEQGTSLSKYFGHPGNTDDIFDTIIKPSRLADEEPKINFFKSPNSTPSKEDVQQNYPPTFAFKKGEKESEPKIFSYFSQPTTTTGELNKNNDATEFFDQMSQLASKSHEPIEIAGSGFRLSTDDINPSTACSQVQPVAESTTIPSSQSSEASISTDPEPSPQVSSTSTANLVNSSYSNVSSVGARRVFTPQPVVPNVVNETDQTVKTLSDSQERASNWWIPKEAVRLWLQSPRANFSETFHPCYPGLLNSIELTDPMKDLLRHFDGEAAAAERQTLTADLVTQDTQGIRDLIKVGCYRAAANLCGRLLTACGQGYGKVGQPSKHTPHTLYLWMTRLALLKKSNLVEMAVNELAAFGDLDSPDFYYEYYPELNDQKKHGTMVPFTFRLLAAELPAHHNRINEAHMKLCQLLSTVRRIVRDIDQFAASDKMNEDERREAANLWSDRETAVLQSLISCSLMKKDFHNVVRLFHKQLHRPGHTPNAALYSALGRVYLQIGDIPLAQQAFNCAVDLRDISKPGDAIASLTDAALVAIAQNAFVDALGYFQQALALQPDNPVLVNNTAVCLLYVGRMRDGMLLLEENLGTKPEMMIRNDTVLNVCTLYELESSLTVQRKLGMLRLASKWKNDDLNIASFKLQVQ</sequence>
<organism evidence="3 4">
    <name type="scientific">Daphnia sinensis</name>
    <dbReference type="NCBI Taxonomy" id="1820382"/>
    <lineage>
        <taxon>Eukaryota</taxon>
        <taxon>Metazoa</taxon>
        <taxon>Ecdysozoa</taxon>
        <taxon>Arthropoda</taxon>
        <taxon>Crustacea</taxon>
        <taxon>Branchiopoda</taxon>
        <taxon>Diplostraca</taxon>
        <taxon>Cladocera</taxon>
        <taxon>Anomopoda</taxon>
        <taxon>Daphniidae</taxon>
        <taxon>Daphnia</taxon>
        <taxon>Daphnia similis group</taxon>
    </lineage>
</organism>
<gene>
    <name evidence="3" type="ORF">GHT06_018735</name>
</gene>
<feature type="repeat" description="TPR" evidence="1">
    <location>
        <begin position="502"/>
        <end position="535"/>
    </location>
</feature>
<name>A0AAD5KMS4_9CRUS</name>
<feature type="region of interest" description="Disordered" evidence="2">
    <location>
        <begin position="144"/>
        <end position="189"/>
    </location>
</feature>
<evidence type="ECO:0000313" key="4">
    <source>
        <dbReference type="Proteomes" id="UP000820818"/>
    </source>
</evidence>
<keyword evidence="4" id="KW-1185">Reference proteome</keyword>
<dbReference type="GO" id="GO:0030008">
    <property type="term" value="C:TRAPP complex"/>
    <property type="evidence" value="ECO:0007669"/>
    <property type="project" value="TreeGrafter"/>
</dbReference>
<dbReference type="Gene3D" id="1.25.40.10">
    <property type="entry name" value="Tetratricopeptide repeat domain"/>
    <property type="match status" value="1"/>
</dbReference>
<feature type="compositionally biased region" description="Polar residues" evidence="2">
    <location>
        <begin position="175"/>
        <end position="189"/>
    </location>
</feature>
<evidence type="ECO:0000256" key="1">
    <source>
        <dbReference type="PROSITE-ProRule" id="PRU00339"/>
    </source>
</evidence>
<accession>A0AAD5KMS4</accession>
<dbReference type="PROSITE" id="PS50005">
    <property type="entry name" value="TPR"/>
    <property type="match status" value="2"/>
</dbReference>
<protein>
    <recommendedName>
        <fullName evidence="5">Trafficking protein particle complex subunit 12</fullName>
    </recommendedName>
</protein>
<dbReference type="GO" id="GO:0005794">
    <property type="term" value="C:Golgi apparatus"/>
    <property type="evidence" value="ECO:0007669"/>
    <property type="project" value="TreeGrafter"/>
</dbReference>
<evidence type="ECO:0000256" key="2">
    <source>
        <dbReference type="SAM" id="MobiDB-lite"/>
    </source>
</evidence>
<feature type="repeat" description="TPR" evidence="1">
    <location>
        <begin position="541"/>
        <end position="574"/>
    </location>
</feature>
<keyword evidence="1" id="KW-0802">TPR repeat</keyword>
<comment type="caution">
    <text evidence="3">The sequence shown here is derived from an EMBL/GenBank/DDBJ whole genome shotgun (WGS) entry which is preliminary data.</text>
</comment>
<dbReference type="InterPro" id="IPR019734">
    <property type="entry name" value="TPR_rpt"/>
</dbReference>
<dbReference type="PANTHER" id="PTHR21581">
    <property type="entry name" value="D-ALANYL-D-ALANINE CARBOXYPEPTIDASE"/>
    <property type="match status" value="1"/>
</dbReference>
<dbReference type="PANTHER" id="PTHR21581:SF6">
    <property type="entry name" value="TRAFFICKING PROTEIN PARTICLE COMPLEX SUBUNIT 12"/>
    <property type="match status" value="1"/>
</dbReference>
<dbReference type="SUPFAM" id="SSF48452">
    <property type="entry name" value="TPR-like"/>
    <property type="match status" value="1"/>
</dbReference>
<evidence type="ECO:0008006" key="5">
    <source>
        <dbReference type="Google" id="ProtNLM"/>
    </source>
</evidence>
<evidence type="ECO:0000313" key="3">
    <source>
        <dbReference type="EMBL" id="KAI9556161.1"/>
    </source>
</evidence>
<reference evidence="3 4" key="1">
    <citation type="submission" date="2022-05" db="EMBL/GenBank/DDBJ databases">
        <title>A multi-omics perspective on studying reproductive biology in Daphnia sinensis.</title>
        <authorList>
            <person name="Jia J."/>
        </authorList>
    </citation>
    <scope>NUCLEOTIDE SEQUENCE [LARGE SCALE GENOMIC DNA]</scope>
    <source>
        <strain evidence="3 4">WSL</strain>
    </source>
</reference>
<dbReference type="InterPro" id="IPR011990">
    <property type="entry name" value="TPR-like_helical_dom_sf"/>
</dbReference>
<dbReference type="EMBL" id="WJBH02000007">
    <property type="protein sequence ID" value="KAI9556161.1"/>
    <property type="molecule type" value="Genomic_DNA"/>
</dbReference>
<dbReference type="AlphaFoldDB" id="A0AAD5KMS4"/>